<reference evidence="2" key="1">
    <citation type="submission" date="2020-05" db="EMBL/GenBank/DDBJ databases">
        <title>Phylogenomic resolution of chytrid fungi.</title>
        <authorList>
            <person name="Stajich J.E."/>
            <person name="Amses K."/>
            <person name="Simmons R."/>
            <person name="Seto K."/>
            <person name="Myers J."/>
            <person name="Bonds A."/>
            <person name="Quandt C.A."/>
            <person name="Barry K."/>
            <person name="Liu P."/>
            <person name="Grigoriev I."/>
            <person name="Longcore J.E."/>
            <person name="James T.Y."/>
        </authorList>
    </citation>
    <scope>NUCLEOTIDE SEQUENCE</scope>
    <source>
        <strain evidence="2">JEL0513</strain>
    </source>
</reference>
<dbReference type="EMBL" id="JADGJH010001397">
    <property type="protein sequence ID" value="KAJ3114073.1"/>
    <property type="molecule type" value="Genomic_DNA"/>
</dbReference>
<comment type="caution">
    <text evidence="2">The sequence shown here is derived from an EMBL/GenBank/DDBJ whole genome shotgun (WGS) entry which is preliminary data.</text>
</comment>
<accession>A0AAD5SYD6</accession>
<keyword evidence="3" id="KW-1185">Reference proteome</keyword>
<feature type="region of interest" description="Disordered" evidence="1">
    <location>
        <begin position="69"/>
        <end position="93"/>
    </location>
</feature>
<evidence type="ECO:0000256" key="1">
    <source>
        <dbReference type="SAM" id="MobiDB-lite"/>
    </source>
</evidence>
<proteinExistence type="predicted"/>
<organism evidence="2 3">
    <name type="scientific">Physocladia obscura</name>
    <dbReference type="NCBI Taxonomy" id="109957"/>
    <lineage>
        <taxon>Eukaryota</taxon>
        <taxon>Fungi</taxon>
        <taxon>Fungi incertae sedis</taxon>
        <taxon>Chytridiomycota</taxon>
        <taxon>Chytridiomycota incertae sedis</taxon>
        <taxon>Chytridiomycetes</taxon>
        <taxon>Chytridiales</taxon>
        <taxon>Chytriomycetaceae</taxon>
        <taxon>Physocladia</taxon>
    </lineage>
</organism>
<name>A0AAD5SYD6_9FUNG</name>
<evidence type="ECO:0000313" key="2">
    <source>
        <dbReference type="EMBL" id="KAJ3114073.1"/>
    </source>
</evidence>
<evidence type="ECO:0000313" key="3">
    <source>
        <dbReference type="Proteomes" id="UP001211907"/>
    </source>
</evidence>
<sequence>MLKSAKTPIKLVPDEVLLVLVDEHCDIADAVSLAQSCVAFRTLIGARIAGHVTSSYYPALNARGISQVENSQETNAADTQTTRSADSATTTTTTTTATVHRIFRAIRSQRHTFVKLFQTLLDRPFSVVSNNKSLLVAYCRNMARLREVYPPNNDMRNYMDENPIYILDRKLVEEGVANGQNESSIFASDHENIYNAIIAMELKFPEIITSTLFDTMPARAVLTQFAQTNASQWITLELAVFTIWFQSDFNKLLRHAHTVNEKYGDGEYPQQFILKKQNPKASGTIFVTIGDDFYIHVAGNGKILYDDYGCGSDHTIRECNLEFNEFLSFYCEAVTTLSDDDAIELMYTSPATITNQ</sequence>
<feature type="compositionally biased region" description="Low complexity" evidence="1">
    <location>
        <begin position="76"/>
        <end position="93"/>
    </location>
</feature>
<gene>
    <name evidence="2" type="ORF">HK100_001773</name>
</gene>
<dbReference type="Proteomes" id="UP001211907">
    <property type="component" value="Unassembled WGS sequence"/>
</dbReference>
<dbReference type="AlphaFoldDB" id="A0AAD5SYD6"/>
<protein>
    <submittedName>
        <fullName evidence="2">Uncharacterized protein</fullName>
    </submittedName>
</protein>